<keyword evidence="2 3" id="KW-0175">Coiled coil</keyword>
<keyword evidence="7" id="KW-1185">Reference proteome</keyword>
<dbReference type="InterPro" id="IPR039008">
    <property type="entry name" value="IF_rod_dom"/>
</dbReference>
<dbReference type="Gene3D" id="1.20.5.500">
    <property type="entry name" value="Single helix bin"/>
    <property type="match status" value="1"/>
</dbReference>
<feature type="coiled-coil region" evidence="3">
    <location>
        <begin position="59"/>
        <end position="206"/>
    </location>
</feature>
<feature type="coiled-coil region" evidence="3">
    <location>
        <begin position="271"/>
        <end position="351"/>
    </location>
</feature>
<evidence type="ECO:0000259" key="5">
    <source>
        <dbReference type="PROSITE" id="PS51842"/>
    </source>
</evidence>
<evidence type="ECO:0000256" key="3">
    <source>
        <dbReference type="SAM" id="Coils"/>
    </source>
</evidence>
<organism evidence="6 7">
    <name type="scientific">Poecilia latipinna</name>
    <name type="common">sailfin molly</name>
    <dbReference type="NCBI Taxonomy" id="48699"/>
    <lineage>
        <taxon>Eukaryota</taxon>
        <taxon>Metazoa</taxon>
        <taxon>Chordata</taxon>
        <taxon>Craniata</taxon>
        <taxon>Vertebrata</taxon>
        <taxon>Euteleostomi</taxon>
        <taxon>Actinopterygii</taxon>
        <taxon>Neopterygii</taxon>
        <taxon>Teleostei</taxon>
        <taxon>Neoteleostei</taxon>
        <taxon>Acanthomorphata</taxon>
        <taxon>Ovalentaria</taxon>
        <taxon>Atherinomorphae</taxon>
        <taxon>Cyprinodontiformes</taxon>
        <taxon>Poeciliidae</taxon>
        <taxon>Poeciliinae</taxon>
        <taxon>Poecilia</taxon>
    </lineage>
</organism>
<evidence type="ECO:0000313" key="6">
    <source>
        <dbReference type="Ensembl" id="ENSPLAP00000013689.1"/>
    </source>
</evidence>
<dbReference type="STRING" id="48699.ENSPLAP00000013689"/>
<dbReference type="SMART" id="SM01391">
    <property type="entry name" value="Filament"/>
    <property type="match status" value="1"/>
</dbReference>
<feature type="compositionally biased region" description="Low complexity" evidence="4">
    <location>
        <begin position="36"/>
        <end position="47"/>
    </location>
</feature>
<dbReference type="Gene3D" id="1.20.5.1160">
    <property type="entry name" value="Vasodilator-stimulated phosphoprotein"/>
    <property type="match status" value="1"/>
</dbReference>
<dbReference type="GeneTree" id="ENSGT00940000153309"/>
<dbReference type="AlphaFoldDB" id="A0A3B3ULZ5"/>
<dbReference type="PANTHER" id="PTHR23239:SF358">
    <property type="entry name" value="KERATIN, TYPE I CYTOSKELETAL 18"/>
    <property type="match status" value="1"/>
</dbReference>
<sequence length="441" mass="50784">NSFLLPRAGGRGAKASVSSIEGLRNVLHNKIENDSAPAIPTTAPVTASQPNGSPAHVSLPENKQELQGLNNRLKNYLDKVQQLKEDNGKLQKEIDDILAKRKAPEIRDWDKIQKPQDDLDKEIKNLTLENAKLLLQIDNNKLALEDFNNKLDDESRMKKELEKDIDTLKKDIEETKQTRDQLQKEMELVEDEVKRLETDHKKEVDNLCEKIKNSEVKVEIDSQNSNLADIVKNIRIHYQKQADKNMKETEEWYKEKFDNIQVKEAHNNEALESGKSEYNKLLKEKKSLQMQIQASLSTNNYRLVPVNNIIVSLEAELKEVRAQVEQKVESYKKLLCLKMKLEKEIQEYDNLMGITADKERKNPKRSKRRLRKIPPPLLHPPLLLLLLPPPPPHLPPLSLTTKKKRTRLKCLWKIDVLKSVLLSVLFLSLSKRKMIGTVKAA</sequence>
<evidence type="ECO:0000313" key="7">
    <source>
        <dbReference type="Proteomes" id="UP000261500"/>
    </source>
</evidence>
<dbReference type="GO" id="GO:0005882">
    <property type="term" value="C:intermediate filament"/>
    <property type="evidence" value="ECO:0007669"/>
    <property type="project" value="UniProtKB-KW"/>
</dbReference>
<protein>
    <submittedName>
        <fullName evidence="6">Keratin, type I cytoskeletal 18-like</fullName>
    </submittedName>
</protein>
<dbReference type="Proteomes" id="UP000261500">
    <property type="component" value="Unplaced"/>
</dbReference>
<dbReference type="SUPFAM" id="SSF64593">
    <property type="entry name" value="Intermediate filament protein, coiled coil region"/>
    <property type="match status" value="2"/>
</dbReference>
<feature type="region of interest" description="Disordered" evidence="4">
    <location>
        <begin position="34"/>
        <end position="59"/>
    </location>
</feature>
<dbReference type="InterPro" id="IPR002957">
    <property type="entry name" value="Keratin_I"/>
</dbReference>
<evidence type="ECO:0000256" key="4">
    <source>
        <dbReference type="SAM" id="MobiDB-lite"/>
    </source>
</evidence>
<dbReference type="GO" id="GO:0005198">
    <property type="term" value="F:structural molecule activity"/>
    <property type="evidence" value="ECO:0007669"/>
    <property type="project" value="InterPro"/>
</dbReference>
<dbReference type="PROSITE" id="PS51842">
    <property type="entry name" value="IF_ROD_2"/>
    <property type="match status" value="1"/>
</dbReference>
<reference evidence="6" key="2">
    <citation type="submission" date="2025-09" db="UniProtKB">
        <authorList>
            <consortium name="Ensembl"/>
        </authorList>
    </citation>
    <scope>IDENTIFICATION</scope>
</reference>
<dbReference type="Pfam" id="PF00038">
    <property type="entry name" value="Filament"/>
    <property type="match status" value="1"/>
</dbReference>
<dbReference type="PANTHER" id="PTHR23239">
    <property type="entry name" value="INTERMEDIATE FILAMENT"/>
    <property type="match status" value="1"/>
</dbReference>
<dbReference type="Gene3D" id="1.20.5.170">
    <property type="match status" value="1"/>
</dbReference>
<dbReference type="Ensembl" id="ENSPLAT00000021753.1">
    <property type="protein sequence ID" value="ENSPLAP00000013689.1"/>
    <property type="gene ID" value="ENSPLAG00000017246.1"/>
</dbReference>
<keyword evidence="1" id="KW-0403">Intermediate filament</keyword>
<name>A0A3B3ULZ5_9TELE</name>
<proteinExistence type="predicted"/>
<reference evidence="6" key="1">
    <citation type="submission" date="2025-08" db="UniProtKB">
        <authorList>
            <consortium name="Ensembl"/>
        </authorList>
    </citation>
    <scope>IDENTIFICATION</scope>
</reference>
<evidence type="ECO:0000256" key="2">
    <source>
        <dbReference type="ARBA" id="ARBA00023054"/>
    </source>
</evidence>
<accession>A0A3B3ULZ5</accession>
<feature type="domain" description="IF rod" evidence="5">
    <location>
        <begin position="62"/>
        <end position="359"/>
    </location>
</feature>
<evidence type="ECO:0000256" key="1">
    <source>
        <dbReference type="ARBA" id="ARBA00022754"/>
    </source>
</evidence>